<protein>
    <submittedName>
        <fullName evidence="4">14-3-3 protein</fullName>
    </submittedName>
</protein>
<dbReference type="SMART" id="SM00101">
    <property type="entry name" value="14_3_3"/>
    <property type="match status" value="1"/>
</dbReference>
<feature type="domain" description="14-3-3" evidence="3">
    <location>
        <begin position="4"/>
        <end position="244"/>
    </location>
</feature>
<proteinExistence type="evidence at transcript level"/>
<dbReference type="PRINTS" id="PR00305">
    <property type="entry name" value="1433ZETA"/>
</dbReference>
<evidence type="ECO:0000259" key="3">
    <source>
        <dbReference type="SMART" id="SM00101"/>
    </source>
</evidence>
<dbReference type="PROSITE" id="PS00796">
    <property type="entry name" value="1433_1"/>
    <property type="match status" value="1"/>
</dbReference>
<dbReference type="InterPro" id="IPR000308">
    <property type="entry name" value="14-3-3"/>
</dbReference>
<dbReference type="InterPro" id="IPR023409">
    <property type="entry name" value="14-3-3_CS"/>
</dbReference>
<gene>
    <name evidence="4" type="primary">14-3-3</name>
</gene>
<accession>A0A8E6YIQ8</accession>
<name>A0A8E6YIQ8_9EUKA</name>
<comment type="similarity">
    <text evidence="1 2">Belongs to the 14-3-3 family.</text>
</comment>
<dbReference type="PROSITE" id="PS00797">
    <property type="entry name" value="1433_2"/>
    <property type="match status" value="1"/>
</dbReference>
<dbReference type="EMBL" id="MW815528">
    <property type="protein sequence ID" value="QVU21276.1"/>
    <property type="molecule type" value="mRNA"/>
</dbReference>
<reference evidence="4" key="1">
    <citation type="journal article" date="2021" name="Eur. J. Protist.">
        <title>Extended divergence estimates and species descriptions of new craspedid choanoflagellates from the Atacama Desert, Northern Chile.</title>
        <authorList>
            <person name="Schiwitza S."/>
            <person name="Gutsche L."/>
            <person name="Freches E."/>
            <person name="Arndt H."/>
            <person name="Nitsche F."/>
        </authorList>
    </citation>
    <scope>NUCLEOTIDE SEQUENCE</scope>
    <source>
        <strain evidence="4">HFCC 1254</strain>
    </source>
</reference>
<dbReference type="InterPro" id="IPR023410">
    <property type="entry name" value="14-3-3_domain"/>
</dbReference>
<dbReference type="Pfam" id="PF00244">
    <property type="entry name" value="14-3-3"/>
    <property type="match status" value="1"/>
</dbReference>
<dbReference type="FunFam" id="1.20.190.20:FF:000001">
    <property type="entry name" value="14-3-3 gamma 1"/>
    <property type="match status" value="1"/>
</dbReference>
<dbReference type="AlphaFoldDB" id="A0A8E6YIQ8"/>
<organism evidence="4">
    <name type="scientific">Salpingoeca prava</name>
    <dbReference type="NCBI Taxonomy" id="2320254"/>
    <lineage>
        <taxon>Eukaryota</taxon>
        <taxon>Choanoflagellata</taxon>
        <taxon>Craspedida</taxon>
        <taxon>Salpingoecidae</taxon>
        <taxon>Salpingoeca</taxon>
    </lineage>
</organism>
<dbReference type="PIRSF" id="PIRSF000868">
    <property type="entry name" value="14-3-3"/>
    <property type="match status" value="1"/>
</dbReference>
<evidence type="ECO:0000256" key="2">
    <source>
        <dbReference type="RuleBase" id="RU003466"/>
    </source>
</evidence>
<sequence>MDSRDELVYQARTAEQAERYDDMAKAMKAVVAQNNELSNEERNLLSVAYKNVVGARRSSWRVISSIESKTSNDERKSSMAKEYKKKIEKELHDICDTVLGLLNDHLIPSSSSSECKVFYLKMKGDYLRYLAEVADADNSENREKTVSDSAKAYNDAMEFAKMEMPPTHPIRLGLALNFSVFYYEIMNTPDKACKLAKQAFDDAIAELDTLNEESYKDSTLIMQLLRDNLTLWTSGDNDNGDDNQ</sequence>
<evidence type="ECO:0000256" key="1">
    <source>
        <dbReference type="ARBA" id="ARBA00006141"/>
    </source>
</evidence>
<dbReference type="PANTHER" id="PTHR18860">
    <property type="entry name" value="14-3-3 PROTEIN"/>
    <property type="match status" value="1"/>
</dbReference>
<evidence type="ECO:0000313" key="4">
    <source>
        <dbReference type="EMBL" id="QVU21276.1"/>
    </source>
</evidence>